<dbReference type="EMBL" id="MLCF01000056">
    <property type="protein sequence ID" value="OIV37362.1"/>
    <property type="molecule type" value="Genomic_DNA"/>
</dbReference>
<dbReference type="Gene3D" id="2.140.10.30">
    <property type="entry name" value="Dipeptidylpeptidase IV, N-terminal domain"/>
    <property type="match status" value="1"/>
</dbReference>
<keyword evidence="2" id="KW-0378">Hydrolase</keyword>
<dbReference type="SUPFAM" id="SSF82171">
    <property type="entry name" value="DPP6 N-terminal domain-like"/>
    <property type="match status" value="1"/>
</dbReference>
<protein>
    <submittedName>
        <fullName evidence="6">S9 family peptidase</fullName>
    </submittedName>
</protein>
<dbReference type="InterPro" id="IPR002471">
    <property type="entry name" value="Pept_S9_AS"/>
</dbReference>
<dbReference type="PROSITE" id="PS00708">
    <property type="entry name" value="PRO_ENDOPEP_SER"/>
    <property type="match status" value="1"/>
</dbReference>
<keyword evidence="1" id="KW-0645">Protease</keyword>
<dbReference type="AlphaFoldDB" id="A0A1J7CCG6"/>
<dbReference type="Gene3D" id="3.40.50.1820">
    <property type="entry name" value="alpha/beta hydrolase"/>
    <property type="match status" value="1"/>
</dbReference>
<dbReference type="InterPro" id="IPR001375">
    <property type="entry name" value="Peptidase_S9_cat"/>
</dbReference>
<dbReference type="GO" id="GO:0008239">
    <property type="term" value="F:dipeptidyl-peptidase activity"/>
    <property type="evidence" value="ECO:0007669"/>
    <property type="project" value="TreeGrafter"/>
</dbReference>
<sequence>MVFLRSRSGTDRSHVLWVHELDSGNEWAAGDPEALLGAAGEDLSPEERARRERAREGSAGVVGYAADAEQRTAAFALSGRLFTTDLQRPGGARELAVPGPVIDPRPSPDGARVAYAAGGALRVVDADGGGDRALAEPDGPEVVWGLAEFVAAEEMDRHRGHWWSPDGTRLLVARVDEAPVNRWWIADPANPGSRPAEVAYPAAGTPNADVTLWVVGLDGSRREVEWDRAAFPYLAVVRWQAAAPGGRPLLLVQSRDQREQRYLAVDPESGATEVLHEERDPTWFDLVPGVPAWTGDGRMVRVSDEGDRRHVTVDGVDVSGPGLHVRAVLDVGDRDVLFTASAAEGAESKEAIGEVHVHRAALSGGGGAARVSEGRGVHTAVRGGGNLVLLSSAPDRAGAAARVFREAEPEKPVAEIASLAEAPGIAARPSYGFAGARRLPAAVLLPTGYDEARDGLLPVLMDPYGGPHGQRVTAAQNPFLVSQWFADQGFAVVVADGRGTPGRSPSWEKSIAFAMAERSLQDQVDAVQALSERYPLDLARVGIRGWSYGGYLAALAVLRRPDVFRAAVAGAPVTDFRLYDTHYTERYLGLPEERPEVYRDHDLAEDAGGLERPLMLIHGMADDNVVVAHTLRLSSALLAAGRPHTVLPLSGVTHMTPQAQVAENLLLLQVDFLRRSLSS</sequence>
<evidence type="ECO:0000256" key="3">
    <source>
        <dbReference type="SAM" id="MobiDB-lite"/>
    </source>
</evidence>
<feature type="domain" description="Peptidase S9 prolyl oligopeptidase catalytic" evidence="4">
    <location>
        <begin position="482"/>
        <end position="677"/>
    </location>
</feature>
<proteinExistence type="predicted"/>
<dbReference type="Pfam" id="PF00930">
    <property type="entry name" value="DPPIV_N"/>
    <property type="match status" value="1"/>
</dbReference>
<feature type="compositionally biased region" description="Basic and acidic residues" evidence="3">
    <location>
        <begin position="45"/>
        <end position="56"/>
    </location>
</feature>
<dbReference type="InterPro" id="IPR029058">
    <property type="entry name" value="AB_hydrolase_fold"/>
</dbReference>
<dbReference type="Pfam" id="PF00326">
    <property type="entry name" value="Peptidase_S9"/>
    <property type="match status" value="1"/>
</dbReference>
<dbReference type="PANTHER" id="PTHR11731">
    <property type="entry name" value="PROTEASE FAMILY S9B,C DIPEPTIDYL-PEPTIDASE IV-RELATED"/>
    <property type="match status" value="1"/>
</dbReference>
<reference evidence="6 7" key="1">
    <citation type="submission" date="2016-10" db="EMBL/GenBank/DDBJ databases">
        <title>Genome sequence of Streptomyces gilvigriseus MUSC 26.</title>
        <authorList>
            <person name="Lee L.-H."/>
            <person name="Ser H.-L."/>
        </authorList>
    </citation>
    <scope>NUCLEOTIDE SEQUENCE [LARGE SCALE GENOMIC DNA]</scope>
    <source>
        <strain evidence="6 7">MUSC 26</strain>
    </source>
</reference>
<accession>A0A1J7CCG6</accession>
<organism evidence="6 7">
    <name type="scientific">Mangrovactinospora gilvigrisea</name>
    <dbReference type="NCBI Taxonomy" id="1428644"/>
    <lineage>
        <taxon>Bacteria</taxon>
        <taxon>Bacillati</taxon>
        <taxon>Actinomycetota</taxon>
        <taxon>Actinomycetes</taxon>
        <taxon>Kitasatosporales</taxon>
        <taxon>Streptomycetaceae</taxon>
        <taxon>Mangrovactinospora</taxon>
    </lineage>
</organism>
<dbReference type="GO" id="GO:0006508">
    <property type="term" value="P:proteolysis"/>
    <property type="evidence" value="ECO:0007669"/>
    <property type="project" value="UniProtKB-KW"/>
</dbReference>
<dbReference type="GO" id="GO:0004252">
    <property type="term" value="F:serine-type endopeptidase activity"/>
    <property type="evidence" value="ECO:0007669"/>
    <property type="project" value="InterPro"/>
</dbReference>
<feature type="region of interest" description="Disordered" evidence="3">
    <location>
        <begin position="39"/>
        <end position="59"/>
    </location>
</feature>
<dbReference type="InterPro" id="IPR050278">
    <property type="entry name" value="Serine_Prot_S9B/DPPIV"/>
</dbReference>
<dbReference type="SUPFAM" id="SSF53474">
    <property type="entry name" value="alpha/beta-Hydrolases"/>
    <property type="match status" value="1"/>
</dbReference>
<evidence type="ECO:0000256" key="2">
    <source>
        <dbReference type="ARBA" id="ARBA00022801"/>
    </source>
</evidence>
<dbReference type="Proteomes" id="UP000243342">
    <property type="component" value="Unassembled WGS sequence"/>
</dbReference>
<evidence type="ECO:0000313" key="7">
    <source>
        <dbReference type="Proteomes" id="UP000243342"/>
    </source>
</evidence>
<name>A0A1J7CCG6_9ACTN</name>
<dbReference type="InterPro" id="IPR002469">
    <property type="entry name" value="Peptidase_S9B_N"/>
</dbReference>
<keyword evidence="7" id="KW-1185">Reference proteome</keyword>
<evidence type="ECO:0000259" key="4">
    <source>
        <dbReference type="Pfam" id="PF00326"/>
    </source>
</evidence>
<dbReference type="PANTHER" id="PTHR11731:SF193">
    <property type="entry name" value="DIPEPTIDYL PEPTIDASE 9"/>
    <property type="match status" value="1"/>
</dbReference>
<dbReference type="STRING" id="1428644.BIV57_11515"/>
<evidence type="ECO:0000259" key="5">
    <source>
        <dbReference type="Pfam" id="PF00930"/>
    </source>
</evidence>
<feature type="domain" description="Dipeptidylpeptidase IV N-terminal" evidence="5">
    <location>
        <begin position="81"/>
        <end position="312"/>
    </location>
</feature>
<evidence type="ECO:0000256" key="1">
    <source>
        <dbReference type="ARBA" id="ARBA00022670"/>
    </source>
</evidence>
<evidence type="ECO:0000313" key="6">
    <source>
        <dbReference type="EMBL" id="OIV37362.1"/>
    </source>
</evidence>
<comment type="caution">
    <text evidence="6">The sequence shown here is derived from an EMBL/GenBank/DDBJ whole genome shotgun (WGS) entry which is preliminary data.</text>
</comment>
<gene>
    <name evidence="6" type="ORF">BIV57_11515</name>
</gene>